<reference evidence="2 3" key="1">
    <citation type="submission" date="2019-05" db="EMBL/GenBank/DDBJ databases">
        <title>Another draft genome of Portunus trituberculatus and its Hox gene families provides insights of decapod evolution.</title>
        <authorList>
            <person name="Jeong J.-H."/>
            <person name="Song I."/>
            <person name="Kim S."/>
            <person name="Choi T."/>
            <person name="Kim D."/>
            <person name="Ryu S."/>
            <person name="Kim W."/>
        </authorList>
    </citation>
    <scope>NUCLEOTIDE SEQUENCE [LARGE SCALE GENOMIC DNA]</scope>
    <source>
        <tissue evidence="2">Muscle</tissue>
    </source>
</reference>
<accession>A0A5B7K232</accession>
<dbReference type="Proteomes" id="UP000324222">
    <property type="component" value="Unassembled WGS sequence"/>
</dbReference>
<sequence length="143" mass="15222">MQISGSLYWSVSSNINSSAFMGFSGRVRTGGLPDTHLAGPGGLSGGPPGGAVKALSLKLSGVYSSWVPVSRRHCKLKKRWKSIGNAPPPNDLFSATCDPFSPDSDPVSAARDASLPPQSRNLKPKTRQILILTFQEKKSKSKL</sequence>
<proteinExistence type="predicted"/>
<evidence type="ECO:0000313" key="3">
    <source>
        <dbReference type="Proteomes" id="UP000324222"/>
    </source>
</evidence>
<comment type="caution">
    <text evidence="2">The sequence shown here is derived from an EMBL/GenBank/DDBJ whole genome shotgun (WGS) entry which is preliminary data.</text>
</comment>
<dbReference type="AlphaFoldDB" id="A0A5B7K232"/>
<keyword evidence="3" id="KW-1185">Reference proteome</keyword>
<feature type="region of interest" description="Disordered" evidence="1">
    <location>
        <begin position="81"/>
        <end position="127"/>
    </location>
</feature>
<protein>
    <submittedName>
        <fullName evidence="2">Uncharacterized protein</fullName>
    </submittedName>
</protein>
<gene>
    <name evidence="2" type="ORF">E2C01_094881</name>
</gene>
<evidence type="ECO:0000313" key="2">
    <source>
        <dbReference type="EMBL" id="MPC99467.1"/>
    </source>
</evidence>
<organism evidence="2 3">
    <name type="scientific">Portunus trituberculatus</name>
    <name type="common">Swimming crab</name>
    <name type="synonym">Neptunus trituberculatus</name>
    <dbReference type="NCBI Taxonomy" id="210409"/>
    <lineage>
        <taxon>Eukaryota</taxon>
        <taxon>Metazoa</taxon>
        <taxon>Ecdysozoa</taxon>
        <taxon>Arthropoda</taxon>
        <taxon>Crustacea</taxon>
        <taxon>Multicrustacea</taxon>
        <taxon>Malacostraca</taxon>
        <taxon>Eumalacostraca</taxon>
        <taxon>Eucarida</taxon>
        <taxon>Decapoda</taxon>
        <taxon>Pleocyemata</taxon>
        <taxon>Brachyura</taxon>
        <taxon>Eubrachyura</taxon>
        <taxon>Portunoidea</taxon>
        <taxon>Portunidae</taxon>
        <taxon>Portuninae</taxon>
        <taxon>Portunus</taxon>
    </lineage>
</organism>
<name>A0A5B7K232_PORTR</name>
<dbReference type="EMBL" id="VSRR010118498">
    <property type="protein sequence ID" value="MPC99467.1"/>
    <property type="molecule type" value="Genomic_DNA"/>
</dbReference>
<evidence type="ECO:0000256" key="1">
    <source>
        <dbReference type="SAM" id="MobiDB-lite"/>
    </source>
</evidence>